<dbReference type="PROSITE" id="PS00518">
    <property type="entry name" value="ZF_RING_1"/>
    <property type="match status" value="1"/>
</dbReference>
<proteinExistence type="predicted"/>
<dbReference type="PROSITE" id="PS51635">
    <property type="entry name" value="PNPLA"/>
    <property type="match status" value="1"/>
</dbReference>
<name>A0A6A5W304_9PLEO</name>
<dbReference type="GO" id="GO:0047499">
    <property type="term" value="F:calcium-independent phospholipase A2 activity"/>
    <property type="evidence" value="ECO:0007669"/>
    <property type="project" value="TreeGrafter"/>
</dbReference>
<dbReference type="PANTHER" id="PTHR24185">
    <property type="entry name" value="CALCIUM-INDEPENDENT PHOSPHOLIPASE A2-GAMMA"/>
    <property type="match status" value="1"/>
</dbReference>
<dbReference type="SUPFAM" id="SSF52151">
    <property type="entry name" value="FabD/lysophospholipase-like"/>
    <property type="match status" value="1"/>
</dbReference>
<feature type="non-terminal residue" evidence="9">
    <location>
        <position position="1"/>
    </location>
</feature>
<gene>
    <name evidence="9" type="ORF">P154DRAFT_611297</name>
</gene>
<dbReference type="GO" id="GO:0019369">
    <property type="term" value="P:arachidonate metabolic process"/>
    <property type="evidence" value="ECO:0007669"/>
    <property type="project" value="TreeGrafter"/>
</dbReference>
<dbReference type="PANTHER" id="PTHR24185:SF1">
    <property type="entry name" value="CALCIUM-INDEPENDENT PHOSPHOLIPASE A2-GAMMA"/>
    <property type="match status" value="1"/>
</dbReference>
<accession>A0A6A5W304</accession>
<evidence type="ECO:0000256" key="1">
    <source>
        <dbReference type="ARBA" id="ARBA00022723"/>
    </source>
</evidence>
<dbReference type="EMBL" id="ML977642">
    <property type="protein sequence ID" value="KAF1995294.1"/>
    <property type="molecule type" value="Genomic_DNA"/>
</dbReference>
<dbReference type="Proteomes" id="UP000799779">
    <property type="component" value="Unassembled WGS sequence"/>
</dbReference>
<protein>
    <submittedName>
        <fullName evidence="9">FabD/lysophospholipase-like protein</fullName>
    </submittedName>
</protein>
<feature type="active site" description="Proton acceptor" evidence="7">
    <location>
        <position position="412"/>
    </location>
</feature>
<keyword evidence="2" id="KW-0863">Zinc-finger</keyword>
<reference evidence="9" key="1">
    <citation type="journal article" date="2020" name="Stud. Mycol.">
        <title>101 Dothideomycetes genomes: a test case for predicting lifestyles and emergence of pathogens.</title>
        <authorList>
            <person name="Haridas S."/>
            <person name="Albert R."/>
            <person name="Binder M."/>
            <person name="Bloem J."/>
            <person name="Labutti K."/>
            <person name="Salamov A."/>
            <person name="Andreopoulos B."/>
            <person name="Baker S."/>
            <person name="Barry K."/>
            <person name="Bills G."/>
            <person name="Bluhm B."/>
            <person name="Cannon C."/>
            <person name="Castanera R."/>
            <person name="Culley D."/>
            <person name="Daum C."/>
            <person name="Ezra D."/>
            <person name="Gonzalez J."/>
            <person name="Henrissat B."/>
            <person name="Kuo A."/>
            <person name="Liang C."/>
            <person name="Lipzen A."/>
            <person name="Lutzoni F."/>
            <person name="Magnuson J."/>
            <person name="Mondo S."/>
            <person name="Nolan M."/>
            <person name="Ohm R."/>
            <person name="Pangilinan J."/>
            <person name="Park H.-J."/>
            <person name="Ramirez L."/>
            <person name="Alfaro M."/>
            <person name="Sun H."/>
            <person name="Tritt A."/>
            <person name="Yoshinaga Y."/>
            <person name="Zwiers L.-H."/>
            <person name="Turgeon B."/>
            <person name="Goodwin S."/>
            <person name="Spatafora J."/>
            <person name="Crous P."/>
            <person name="Grigoriev I."/>
        </authorList>
    </citation>
    <scope>NUCLEOTIDE SEQUENCE</scope>
    <source>
        <strain evidence="9">CBS 123094</strain>
    </source>
</reference>
<organism evidence="9 10">
    <name type="scientific">Amniculicola lignicola CBS 123094</name>
    <dbReference type="NCBI Taxonomy" id="1392246"/>
    <lineage>
        <taxon>Eukaryota</taxon>
        <taxon>Fungi</taxon>
        <taxon>Dikarya</taxon>
        <taxon>Ascomycota</taxon>
        <taxon>Pezizomycotina</taxon>
        <taxon>Dothideomycetes</taxon>
        <taxon>Pleosporomycetidae</taxon>
        <taxon>Pleosporales</taxon>
        <taxon>Amniculicolaceae</taxon>
        <taxon>Amniculicola</taxon>
    </lineage>
</organism>
<keyword evidence="10" id="KW-1185">Reference proteome</keyword>
<evidence type="ECO:0000256" key="5">
    <source>
        <dbReference type="ARBA" id="ARBA00022963"/>
    </source>
</evidence>
<evidence type="ECO:0000256" key="3">
    <source>
        <dbReference type="ARBA" id="ARBA00022801"/>
    </source>
</evidence>
<keyword evidence="3 7" id="KW-0378">Hydrolase</keyword>
<evidence type="ECO:0000259" key="8">
    <source>
        <dbReference type="PROSITE" id="PS51635"/>
    </source>
</evidence>
<evidence type="ECO:0000256" key="7">
    <source>
        <dbReference type="PROSITE-ProRule" id="PRU01161"/>
    </source>
</evidence>
<feature type="short sequence motif" description="GXGXXG" evidence="7">
    <location>
        <begin position="226"/>
        <end position="231"/>
    </location>
</feature>
<evidence type="ECO:0000256" key="2">
    <source>
        <dbReference type="ARBA" id="ARBA00022771"/>
    </source>
</evidence>
<keyword evidence="6 7" id="KW-0443">Lipid metabolism</keyword>
<dbReference type="GO" id="GO:0008270">
    <property type="term" value="F:zinc ion binding"/>
    <property type="evidence" value="ECO:0007669"/>
    <property type="project" value="UniProtKB-KW"/>
</dbReference>
<dbReference type="GO" id="GO:0046486">
    <property type="term" value="P:glycerolipid metabolic process"/>
    <property type="evidence" value="ECO:0007669"/>
    <property type="project" value="UniProtKB-ARBA"/>
</dbReference>
<keyword evidence="5 7" id="KW-0442">Lipid degradation</keyword>
<dbReference type="Pfam" id="PF01734">
    <property type="entry name" value="Patatin"/>
    <property type="match status" value="1"/>
</dbReference>
<dbReference type="InterPro" id="IPR002641">
    <property type="entry name" value="PNPLA_dom"/>
</dbReference>
<evidence type="ECO:0000256" key="6">
    <source>
        <dbReference type="ARBA" id="ARBA00023098"/>
    </source>
</evidence>
<dbReference type="GO" id="GO:0016020">
    <property type="term" value="C:membrane"/>
    <property type="evidence" value="ECO:0007669"/>
    <property type="project" value="TreeGrafter"/>
</dbReference>
<evidence type="ECO:0000313" key="10">
    <source>
        <dbReference type="Proteomes" id="UP000799779"/>
    </source>
</evidence>
<feature type="short sequence motif" description="DGA/G" evidence="7">
    <location>
        <begin position="412"/>
        <end position="414"/>
    </location>
</feature>
<keyword evidence="4" id="KW-0862">Zinc</keyword>
<dbReference type="Gene3D" id="3.40.1090.10">
    <property type="entry name" value="Cytosolic phospholipase A2 catalytic domain"/>
    <property type="match status" value="1"/>
</dbReference>
<dbReference type="GO" id="GO:0016042">
    <property type="term" value="P:lipid catabolic process"/>
    <property type="evidence" value="ECO:0007669"/>
    <property type="project" value="UniProtKB-UniRule"/>
</dbReference>
<feature type="active site" description="Nucleophile" evidence="7">
    <location>
        <position position="262"/>
    </location>
</feature>
<evidence type="ECO:0000313" key="9">
    <source>
        <dbReference type="EMBL" id="KAF1995294.1"/>
    </source>
</evidence>
<evidence type="ECO:0000256" key="4">
    <source>
        <dbReference type="ARBA" id="ARBA00022833"/>
    </source>
</evidence>
<dbReference type="InterPro" id="IPR016035">
    <property type="entry name" value="Acyl_Trfase/lysoPLipase"/>
</dbReference>
<dbReference type="OrthoDB" id="194358at2759"/>
<dbReference type="CDD" id="cd07199">
    <property type="entry name" value="Pat17_PNPLA8_PNPLA9_like"/>
    <property type="match status" value="1"/>
</dbReference>
<feature type="domain" description="PNPLA" evidence="8">
    <location>
        <begin position="222"/>
        <end position="425"/>
    </location>
</feature>
<feature type="short sequence motif" description="GXSXG" evidence="7">
    <location>
        <begin position="260"/>
        <end position="264"/>
    </location>
</feature>
<keyword evidence="1" id="KW-0479">Metal-binding</keyword>
<dbReference type="InterPro" id="IPR017907">
    <property type="entry name" value="Znf_RING_CS"/>
</dbReference>
<dbReference type="AlphaFoldDB" id="A0A6A5W304"/>
<sequence>LDLVLRPEVILSSDSKSLCRGAIEEFLDTGLPCSFVDPIKTKRCVNTKRGHVKGHQDRHGALLWNGPFDVQLEVTTILHDLQVISNGGERVKFLTRRHLLSLASAPVSDFWGTISNAKPRGPSGSSTINALTKAIDRLLGISESNHSNTCFGCVFKNPEYEFPCGHYLCSRCIQDFDQSNHFGQYPGTVTFHFCVLCGANRDNEGWPFRVSISPKISGLRLLSLDGGGVRGVVEIITLKRIEDGIGLSLPIGEFFDFVAGTSAGGMIALGVGFHGWDAETCMAKYDAMIRGGLSKKFGTTAPGPIGSIVRWLRGSLYETRPLEKALQQAYPQEKMYGLRRVGGSKLHNLPRVAVTTTVNGGEARLFANYSCGDNKSFLNSSALTWEVARSTSAAPIYFEAYHVPTAGVDCRDGGLRDNNPIQIAVDESRRIWGPHTTFDAILSIGSGSALNPPRRPKTHGKLPERFATLVETFFRTMDGQEAWERYKKGVYGTLDFRSYRFNVKFKGANQPPLDAVSEIDNMVAETTNYFFHMNNNPSDPLAIMPPVQDAIQEVALRLRASLFFFEPDNIVYNKDRTIAMVRGHICSRLTRNSEALRKLIALTEGFMIQETFFNVPIPAEHMLLKVPVRVQQVINATSTQFRIDVKFKEGGYIVPISGCPISLEVST</sequence>